<dbReference type="RefSeq" id="WP_156120769.1">
    <property type="nucleotide sequence ID" value="NZ_CDOD01000034.1"/>
</dbReference>
<evidence type="ECO:0000256" key="1">
    <source>
        <dbReference type="SAM" id="Phobius"/>
    </source>
</evidence>
<dbReference type="GO" id="GO:0005509">
    <property type="term" value="F:calcium ion binding"/>
    <property type="evidence" value="ECO:0007669"/>
    <property type="project" value="InterPro"/>
</dbReference>
<dbReference type="SUPFAM" id="SSF47874">
    <property type="entry name" value="Annexin"/>
    <property type="match status" value="1"/>
</dbReference>
<evidence type="ECO:0000313" key="2">
    <source>
        <dbReference type="EMBL" id="CEN37595.1"/>
    </source>
</evidence>
<dbReference type="AlphaFoldDB" id="A0A0B7HEA7"/>
<proteinExistence type="predicted"/>
<organism evidence="2 3">
    <name type="scientific">Capnocytophaga cynodegmi</name>
    <dbReference type="NCBI Taxonomy" id="28189"/>
    <lineage>
        <taxon>Bacteria</taxon>
        <taxon>Pseudomonadati</taxon>
        <taxon>Bacteroidota</taxon>
        <taxon>Flavobacteriia</taxon>
        <taxon>Flavobacteriales</taxon>
        <taxon>Flavobacteriaceae</taxon>
        <taxon>Capnocytophaga</taxon>
    </lineage>
</organism>
<dbReference type="GO" id="GO:0005544">
    <property type="term" value="F:calcium-dependent phospholipid binding"/>
    <property type="evidence" value="ECO:0007669"/>
    <property type="project" value="InterPro"/>
</dbReference>
<dbReference type="InterPro" id="IPR037104">
    <property type="entry name" value="Annexin_sf"/>
</dbReference>
<keyword evidence="1" id="KW-0472">Membrane</keyword>
<protein>
    <submittedName>
        <fullName evidence="2">Putative Structural protein</fullName>
    </submittedName>
</protein>
<sequence>MKNVNNILSNISDFIQKNPMFVFFLVLLYFLRSWFRKLFPDKSEERLPEGQKDFEVEQQDVSGATLTRAQATTKAEHLFQAMDGIGGTDEQLIYNTLRGLSNADYNMIYNAFGVRYYNSYFGEKPLLSWFGSLLDLNAWIVNELSVKELQELKRINPELPF</sequence>
<accession>A0A0B7HEA7</accession>
<dbReference type="Proteomes" id="UP000038055">
    <property type="component" value="Unassembled WGS sequence"/>
</dbReference>
<name>A0A0B7HEA7_9FLAO</name>
<keyword evidence="1" id="KW-1133">Transmembrane helix</keyword>
<feature type="transmembrane region" description="Helical" evidence="1">
    <location>
        <begin position="20"/>
        <end position="39"/>
    </location>
</feature>
<keyword evidence="1" id="KW-0812">Transmembrane</keyword>
<reference evidence="3" key="1">
    <citation type="submission" date="2015-01" db="EMBL/GenBank/DDBJ databases">
        <authorList>
            <person name="MANFREDI Pablo"/>
        </authorList>
    </citation>
    <scope>NUCLEOTIDE SEQUENCE [LARGE SCALE GENOMIC DNA]</scope>
    <source>
        <strain evidence="3">Ccyn2B</strain>
    </source>
</reference>
<gene>
    <name evidence="2" type="ORF">CCYN2B_40144</name>
</gene>
<evidence type="ECO:0000313" key="3">
    <source>
        <dbReference type="Proteomes" id="UP000038055"/>
    </source>
</evidence>
<keyword evidence="3" id="KW-1185">Reference proteome</keyword>
<dbReference type="EMBL" id="CDOD01000034">
    <property type="protein sequence ID" value="CEN37595.1"/>
    <property type="molecule type" value="Genomic_DNA"/>
</dbReference>
<dbReference type="Gene3D" id="1.10.220.10">
    <property type="entry name" value="Annexin"/>
    <property type="match status" value="1"/>
</dbReference>